<dbReference type="InterPro" id="IPR023096">
    <property type="entry name" value="G6P_Isomerase_C"/>
</dbReference>
<dbReference type="Gene3D" id="3.40.50.10490">
    <property type="entry name" value="Glucose-6-phosphate isomerase like protein, domain 1"/>
    <property type="match status" value="2"/>
</dbReference>
<dbReference type="SUPFAM" id="SSF53697">
    <property type="entry name" value="SIS domain"/>
    <property type="match status" value="1"/>
</dbReference>
<keyword evidence="5 7" id="KW-0413">Isomerase</keyword>
<organism evidence="9 10">
    <name type="scientific">Ferrimicrobium acidiphilum</name>
    <dbReference type="NCBI Taxonomy" id="121039"/>
    <lineage>
        <taxon>Bacteria</taxon>
        <taxon>Bacillati</taxon>
        <taxon>Actinomycetota</taxon>
        <taxon>Acidimicrobiia</taxon>
        <taxon>Acidimicrobiales</taxon>
        <taxon>Acidimicrobiaceae</taxon>
        <taxon>Ferrimicrobium</taxon>
    </lineage>
</organism>
<feature type="active site" description="Proton donor" evidence="7">
    <location>
        <position position="360"/>
    </location>
</feature>
<dbReference type="InterPro" id="IPR001672">
    <property type="entry name" value="G6P_Isomerase"/>
</dbReference>
<evidence type="ECO:0000256" key="1">
    <source>
        <dbReference type="ARBA" id="ARBA00004926"/>
    </source>
</evidence>
<keyword evidence="10" id="KW-1185">Reference proteome</keyword>
<dbReference type="HAMAP" id="MF_00473">
    <property type="entry name" value="G6P_isomerase"/>
    <property type="match status" value="1"/>
</dbReference>
<dbReference type="Proteomes" id="UP001560267">
    <property type="component" value="Unassembled WGS sequence"/>
</dbReference>
<gene>
    <name evidence="7 9" type="primary">pgi</name>
    <name evidence="9" type="ORF">AB6A68_08250</name>
</gene>
<feature type="active site" evidence="7">
    <location>
        <position position="391"/>
    </location>
</feature>
<dbReference type="EMBL" id="JBFSHR010000026">
    <property type="protein sequence ID" value="MEX6429826.1"/>
    <property type="molecule type" value="Genomic_DNA"/>
</dbReference>
<comment type="pathway">
    <text evidence="7">Carbohydrate biosynthesis; gluconeogenesis.</text>
</comment>
<evidence type="ECO:0000256" key="5">
    <source>
        <dbReference type="ARBA" id="ARBA00023235"/>
    </source>
</evidence>
<dbReference type="RefSeq" id="WP_369084544.1">
    <property type="nucleotide sequence ID" value="NZ_JBFSHR010000026.1"/>
</dbReference>
<comment type="catalytic activity">
    <reaction evidence="6 7 8">
        <text>alpha-D-glucose 6-phosphate = beta-D-fructose 6-phosphate</text>
        <dbReference type="Rhea" id="RHEA:11816"/>
        <dbReference type="ChEBI" id="CHEBI:57634"/>
        <dbReference type="ChEBI" id="CHEBI:58225"/>
        <dbReference type="EC" id="5.3.1.9"/>
    </reaction>
</comment>
<accession>A0ABV3Y2N9</accession>
<dbReference type="EC" id="5.3.1.9" evidence="7"/>
<dbReference type="GO" id="GO:0004347">
    <property type="term" value="F:glucose-6-phosphate isomerase activity"/>
    <property type="evidence" value="ECO:0007669"/>
    <property type="project" value="UniProtKB-EC"/>
</dbReference>
<dbReference type="CDD" id="cd05015">
    <property type="entry name" value="SIS_PGI_1"/>
    <property type="match status" value="1"/>
</dbReference>
<evidence type="ECO:0000256" key="6">
    <source>
        <dbReference type="ARBA" id="ARBA00029321"/>
    </source>
</evidence>
<evidence type="ECO:0000256" key="4">
    <source>
        <dbReference type="ARBA" id="ARBA00023152"/>
    </source>
</evidence>
<name>A0ABV3Y2N9_9ACTN</name>
<dbReference type="PROSITE" id="PS00765">
    <property type="entry name" value="P_GLUCOSE_ISOMERASE_1"/>
    <property type="match status" value="1"/>
</dbReference>
<keyword evidence="3 7" id="KW-0312">Gluconeogenesis</keyword>
<dbReference type="Gene3D" id="1.10.1390.10">
    <property type="match status" value="1"/>
</dbReference>
<proteinExistence type="inferred from homology"/>
<keyword evidence="4 7" id="KW-0324">Glycolysis</keyword>
<dbReference type="PRINTS" id="PR00662">
    <property type="entry name" value="G6PISOMERASE"/>
</dbReference>
<feature type="active site" evidence="7">
    <location>
        <position position="511"/>
    </location>
</feature>
<comment type="subcellular location">
    <subcellularLocation>
        <location evidence="7">Cytoplasm</location>
    </subcellularLocation>
</comment>
<evidence type="ECO:0000256" key="3">
    <source>
        <dbReference type="ARBA" id="ARBA00022432"/>
    </source>
</evidence>
<evidence type="ECO:0000256" key="2">
    <source>
        <dbReference type="ARBA" id="ARBA00006604"/>
    </source>
</evidence>
<dbReference type="InterPro" id="IPR046348">
    <property type="entry name" value="SIS_dom_sf"/>
</dbReference>
<protein>
    <recommendedName>
        <fullName evidence="7">Glucose-6-phosphate isomerase</fullName>
        <shortName evidence="7">GPI</shortName>
        <ecNumber evidence="7">5.3.1.9</ecNumber>
    </recommendedName>
    <alternativeName>
        <fullName evidence="7">Phosphoglucose isomerase</fullName>
        <shortName evidence="7">PGI</shortName>
    </alternativeName>
    <alternativeName>
        <fullName evidence="7">Phosphohexose isomerase</fullName>
        <shortName evidence="7">PHI</shortName>
    </alternativeName>
</protein>
<dbReference type="Pfam" id="PF00342">
    <property type="entry name" value="PGI"/>
    <property type="match status" value="1"/>
</dbReference>
<dbReference type="CDD" id="cd05016">
    <property type="entry name" value="SIS_PGI_2"/>
    <property type="match status" value="1"/>
</dbReference>
<sequence length="551" mass="60469">MPYPVAGESPRDTPQWSALAQHAKEIKQTDLRRLFAQDPHRLDWSTLEVGPLYLDLSKNLITQESLRLLLGLAEARYLPEAIGAMLRGEHINVSEDRAVLHTALRHGATIAGPIDGIDVDHEVELVLSHMEEFVRSVRSNLRVGVTGKPFETIVNIGIGGSDLGPEMVTMALQDFSDPNRSMHFVSNIDPVAIGSIFKTCDPETTLFVVVSKTFGTLETLTNATAARQWLSQALADHPGAIEKHFVAVSTNEALVREFGIDPQNMFGFWDFIGGRYSVDSAVGLSIMLAIGPERFRSFLHGFAAIDEHLREAPLSENAPVLLGLLAVWYRNFFGAQSQAVLPYSERLARFPAYLQQLTMESNGKSVRLDGTTVDYGTGAIYWGEPGTDGQHAFYQLLHQGTILVPADFILFGEPLGGPDPQQDLLFANGLAQTRALAFGRNEEELEALGVPAALRPARRMPGNRPTTTIVAQRLTPEVLGALIALYEHSVFTQGVIWGINSFDQWGVELGKELASELVPTLSSPSVPTLDTLDASTIELVSRYRHMRGRPT</sequence>
<evidence type="ECO:0000313" key="10">
    <source>
        <dbReference type="Proteomes" id="UP001560267"/>
    </source>
</evidence>
<dbReference type="PANTHER" id="PTHR11469:SF1">
    <property type="entry name" value="GLUCOSE-6-PHOSPHATE ISOMERASE"/>
    <property type="match status" value="1"/>
</dbReference>
<comment type="similarity">
    <text evidence="2 7 8">Belongs to the GPI family.</text>
</comment>
<dbReference type="InterPro" id="IPR018189">
    <property type="entry name" value="Phosphoglucose_isomerase_CS"/>
</dbReference>
<dbReference type="PROSITE" id="PS51463">
    <property type="entry name" value="P_GLUCOSE_ISOMERASE_3"/>
    <property type="match status" value="1"/>
</dbReference>
<dbReference type="PANTHER" id="PTHR11469">
    <property type="entry name" value="GLUCOSE-6-PHOSPHATE ISOMERASE"/>
    <property type="match status" value="1"/>
</dbReference>
<evidence type="ECO:0000256" key="7">
    <source>
        <dbReference type="HAMAP-Rule" id="MF_00473"/>
    </source>
</evidence>
<dbReference type="NCBIfam" id="NF001211">
    <property type="entry name" value="PRK00179.1"/>
    <property type="match status" value="1"/>
</dbReference>
<evidence type="ECO:0000313" key="9">
    <source>
        <dbReference type="EMBL" id="MEX6429826.1"/>
    </source>
</evidence>
<comment type="caution">
    <text evidence="9">The sequence shown here is derived from an EMBL/GenBank/DDBJ whole genome shotgun (WGS) entry which is preliminary data.</text>
</comment>
<dbReference type="PROSITE" id="PS00174">
    <property type="entry name" value="P_GLUCOSE_ISOMERASE_2"/>
    <property type="match status" value="1"/>
</dbReference>
<dbReference type="InterPro" id="IPR035482">
    <property type="entry name" value="SIS_PGI_2"/>
</dbReference>
<evidence type="ECO:0000256" key="8">
    <source>
        <dbReference type="RuleBase" id="RU000612"/>
    </source>
</evidence>
<keyword evidence="7" id="KW-0963">Cytoplasm</keyword>
<reference evidence="9 10" key="1">
    <citation type="submission" date="2024-07" db="EMBL/GenBank/DDBJ databases">
        <title>Draft Genome Sequence of Ferrimicrobium acidiphilum Strain YE2023, Isolated from a Pulp of Bioleach Reactor.</title>
        <authorList>
            <person name="Elkina Y.A."/>
            <person name="Bulaeva A.G."/>
            <person name="Beletsky A.V."/>
            <person name="Mardanov A.V."/>
        </authorList>
    </citation>
    <scope>NUCLEOTIDE SEQUENCE [LARGE SCALE GENOMIC DNA]</scope>
    <source>
        <strain evidence="9 10">YE2023</strain>
    </source>
</reference>
<dbReference type="InterPro" id="IPR035476">
    <property type="entry name" value="SIS_PGI_1"/>
</dbReference>
<comment type="pathway">
    <text evidence="1 7 8">Carbohydrate degradation; glycolysis; D-glyceraldehyde 3-phosphate and glycerone phosphate from D-glucose: step 2/4.</text>
</comment>
<comment type="function">
    <text evidence="7">Catalyzes the reversible isomerization of glucose-6-phosphate to fructose-6-phosphate.</text>
</comment>